<evidence type="ECO:0000313" key="1">
    <source>
        <dbReference type="EMBL" id="MBK1866914.1"/>
    </source>
</evidence>
<comment type="caution">
    <text evidence="1">The sequence shown here is derived from an EMBL/GenBank/DDBJ whole genome shotgun (WGS) entry which is preliminary data.</text>
</comment>
<dbReference type="EMBL" id="JAENHL010000006">
    <property type="protein sequence ID" value="MBK1866914.1"/>
    <property type="molecule type" value="Genomic_DNA"/>
</dbReference>
<organism evidence="1 2">
    <name type="scientific">Taklimakanibacter albus</name>
    <dbReference type="NCBI Taxonomy" id="2800327"/>
    <lineage>
        <taxon>Bacteria</taxon>
        <taxon>Pseudomonadati</taxon>
        <taxon>Pseudomonadota</taxon>
        <taxon>Alphaproteobacteria</taxon>
        <taxon>Hyphomicrobiales</taxon>
        <taxon>Aestuariivirgaceae</taxon>
        <taxon>Taklimakanibacter</taxon>
    </lineage>
</organism>
<gene>
    <name evidence="1" type="primary">bluB</name>
    <name evidence="1" type="ORF">JHL16_11160</name>
</gene>
<protein>
    <submittedName>
        <fullName evidence="1">5,6-dimethylbenzimidazole synthase</fullName>
        <ecNumber evidence="1">1.13.11.79</ecNumber>
    </submittedName>
</protein>
<evidence type="ECO:0000313" key="2">
    <source>
        <dbReference type="Proteomes" id="UP000616151"/>
    </source>
</evidence>
<reference evidence="1" key="1">
    <citation type="submission" date="2021-01" db="EMBL/GenBank/DDBJ databases">
        <authorList>
            <person name="Sun Q."/>
        </authorList>
    </citation>
    <scope>NUCLEOTIDE SEQUENCE</scope>
    <source>
        <strain evidence="1">YIM B02566</strain>
    </source>
</reference>
<keyword evidence="1" id="KW-0560">Oxidoreductase</keyword>
<dbReference type="EC" id="1.13.11.79" evidence="1"/>
<name>A0ACC5R2P5_9HYPH</name>
<keyword evidence="2" id="KW-1185">Reference proteome</keyword>
<accession>A0ACC5R2P5</accession>
<dbReference type="Proteomes" id="UP000616151">
    <property type="component" value="Unassembled WGS sequence"/>
</dbReference>
<sequence length="237" mass="26552">MQAETITPTTTDFDAAARDAVYRAIFNRRDIRGQFLPRPVPDEILARLLTAAHHAPSVGYMQPWNFILIRDAERKARIRDLVCRASAEEVRHIEDARQVLYRSLKLDGIIEAPVNLCITCDRSRTADAPLGRWHNPEMDLYSTVCAVQNLWLAARAEGIGVGWVSILDKDELKALLGIPAQITPVAYLCLGYVSDFANKPELENKGWRKRLALDELVFSESWAGNGEAPLKTLIKSA</sequence>
<proteinExistence type="predicted"/>